<dbReference type="Proteomes" id="UP000226437">
    <property type="component" value="Unassembled WGS sequence"/>
</dbReference>
<protein>
    <recommendedName>
        <fullName evidence="3">Kinase</fullName>
    </recommendedName>
</protein>
<accession>A0A2G0CAS7</accession>
<name>A0A2G0CAS7_9BACT</name>
<sequence length="218" mass="24698">MKSTNIKPVSSKLGQPPVCNRNTHQRRWSGAGGKGRALDVHSHYRMNTDHGHSVGLIMVVGLPGTGKSTFARALAERTGAVHLNTDVIRQELGLRSRYRPEDKQRVYRELLHRTERALSSGKSAIVDATLYLERLRMPYRALARKMNCPISWIQLQTSPAVVRERLIRPRQYSEADFSVYTRIQRAYEPLADPHLGLPSDRLSQEEMVDLALQYVASV</sequence>
<evidence type="ECO:0000313" key="1">
    <source>
        <dbReference type="EMBL" id="PHK97075.1"/>
    </source>
</evidence>
<evidence type="ECO:0008006" key="3">
    <source>
        <dbReference type="Google" id="ProtNLM"/>
    </source>
</evidence>
<dbReference type="PANTHER" id="PTHR43883">
    <property type="entry name" value="SLR0207 PROTEIN"/>
    <property type="match status" value="1"/>
</dbReference>
<dbReference type="EMBL" id="PDLO01000014">
    <property type="protein sequence ID" value="PHK97075.1"/>
    <property type="molecule type" value="Genomic_DNA"/>
</dbReference>
<dbReference type="OrthoDB" id="9805698at2"/>
<dbReference type="PANTHER" id="PTHR43883:SF1">
    <property type="entry name" value="GLUCONOKINASE"/>
    <property type="match status" value="1"/>
</dbReference>
<organism evidence="1 2">
    <name type="scientific">Neolewinella marina</name>
    <dbReference type="NCBI Taxonomy" id="438751"/>
    <lineage>
        <taxon>Bacteria</taxon>
        <taxon>Pseudomonadati</taxon>
        <taxon>Bacteroidota</taxon>
        <taxon>Saprospiria</taxon>
        <taxon>Saprospirales</taxon>
        <taxon>Lewinellaceae</taxon>
        <taxon>Neolewinella</taxon>
    </lineage>
</organism>
<dbReference type="Gene3D" id="3.40.50.300">
    <property type="entry name" value="P-loop containing nucleotide triphosphate hydrolases"/>
    <property type="match status" value="1"/>
</dbReference>
<dbReference type="SUPFAM" id="SSF52540">
    <property type="entry name" value="P-loop containing nucleoside triphosphate hydrolases"/>
    <property type="match status" value="1"/>
</dbReference>
<proteinExistence type="predicted"/>
<evidence type="ECO:0000313" key="2">
    <source>
        <dbReference type="Proteomes" id="UP000226437"/>
    </source>
</evidence>
<reference evidence="1 2" key="1">
    <citation type="submission" date="2017-10" db="EMBL/GenBank/DDBJ databases">
        <title>The draft genome sequence of Lewinella marina KCTC 32374.</title>
        <authorList>
            <person name="Wang K."/>
        </authorList>
    </citation>
    <scope>NUCLEOTIDE SEQUENCE [LARGE SCALE GENOMIC DNA]</scope>
    <source>
        <strain evidence="1 2">MKG-38</strain>
    </source>
</reference>
<dbReference type="AlphaFoldDB" id="A0A2G0CAS7"/>
<dbReference type="Pfam" id="PF13671">
    <property type="entry name" value="AAA_33"/>
    <property type="match status" value="1"/>
</dbReference>
<dbReference type="InterPro" id="IPR027417">
    <property type="entry name" value="P-loop_NTPase"/>
</dbReference>
<gene>
    <name evidence="1" type="ORF">CGL56_17815</name>
</gene>
<dbReference type="InterPro" id="IPR052732">
    <property type="entry name" value="Cell-binding_unc_protein"/>
</dbReference>
<comment type="caution">
    <text evidence="1">The sequence shown here is derived from an EMBL/GenBank/DDBJ whole genome shotgun (WGS) entry which is preliminary data.</text>
</comment>
<keyword evidence="2" id="KW-1185">Reference proteome</keyword>